<reference evidence="2 3" key="1">
    <citation type="submission" date="2020-10" db="EMBL/GenBank/DDBJ databases">
        <title>Wide distribution of Phycisphaera-like planctomycetes from WD2101 soil group in peatlands and genome analysis of the first cultivated representative.</title>
        <authorList>
            <person name="Dedysh S.N."/>
            <person name="Beletsky A.V."/>
            <person name="Ivanova A."/>
            <person name="Kulichevskaya I.S."/>
            <person name="Suzina N.E."/>
            <person name="Philippov D.A."/>
            <person name="Rakitin A.L."/>
            <person name="Mardanov A.V."/>
            <person name="Ravin N.V."/>
        </authorList>
    </citation>
    <scope>NUCLEOTIDE SEQUENCE [LARGE SCALE GENOMIC DNA]</scope>
    <source>
        <strain evidence="2 3">M1803</strain>
    </source>
</reference>
<evidence type="ECO:0000313" key="3">
    <source>
        <dbReference type="Proteomes" id="UP000593765"/>
    </source>
</evidence>
<evidence type="ECO:0008006" key="4">
    <source>
        <dbReference type="Google" id="ProtNLM"/>
    </source>
</evidence>
<evidence type="ECO:0000256" key="1">
    <source>
        <dbReference type="SAM" id="SignalP"/>
    </source>
</evidence>
<dbReference type="InterPro" id="IPR006311">
    <property type="entry name" value="TAT_signal"/>
</dbReference>
<dbReference type="AlphaFoldDB" id="A0A7M2X3P5"/>
<dbReference type="EMBL" id="CP063458">
    <property type="protein sequence ID" value="QOV91390.1"/>
    <property type="molecule type" value="Genomic_DNA"/>
</dbReference>
<keyword evidence="1" id="KW-0732">Signal</keyword>
<accession>A0A7M2X3P5</accession>
<dbReference type="PROSITE" id="PS51318">
    <property type="entry name" value="TAT"/>
    <property type="match status" value="1"/>
</dbReference>
<gene>
    <name evidence="2" type="ORF">IPV69_08565</name>
</gene>
<keyword evidence="3" id="KW-1185">Reference proteome</keyword>
<sequence>MSISRRHLLLSAAAAPLYALGPARVSADAAAAAKDPVRTGPNVALGRRSVFPPDDAWNADVSGLKTDPASDAIIAAIGIDKRLHPDFGTTWQGAPSGIPYVVVTGNQPKVPIRFEYKDESDPGPYPVPPDAPIEGGPNAKGDRHVLIIDRDNWMLYELFSAYPEDGGKRWRAGSGAIFDLKKPSVGQRPKGWTSADAAGLPVFPGLVRYDEIVERKELTHALRFTVQKTRKAYVSPATHYASSRRDNNLPPMGLRVRLREGFDITGFPPLAQVILRGLKKHGMILADNGGDWFVSGSPDPRWDDEAIGTLKRVRGKDFEVLAMGKMATG</sequence>
<protein>
    <recommendedName>
        <fullName evidence="4">Phosphodiester glycosidase domain-containing protein</fullName>
    </recommendedName>
</protein>
<feature type="signal peptide" evidence="1">
    <location>
        <begin position="1"/>
        <end position="27"/>
    </location>
</feature>
<dbReference type="Proteomes" id="UP000593765">
    <property type="component" value="Chromosome"/>
</dbReference>
<dbReference type="KEGG" id="hbs:IPV69_08565"/>
<name>A0A7M2X3P5_9BACT</name>
<proteinExistence type="predicted"/>
<dbReference type="RefSeq" id="WP_206294645.1">
    <property type="nucleotide sequence ID" value="NZ_CP063458.1"/>
</dbReference>
<feature type="chain" id="PRO_5034982465" description="Phosphodiester glycosidase domain-containing protein" evidence="1">
    <location>
        <begin position="28"/>
        <end position="329"/>
    </location>
</feature>
<evidence type="ECO:0000313" key="2">
    <source>
        <dbReference type="EMBL" id="QOV91390.1"/>
    </source>
</evidence>
<organism evidence="2 3">
    <name type="scientific">Humisphaera borealis</name>
    <dbReference type="NCBI Taxonomy" id="2807512"/>
    <lineage>
        <taxon>Bacteria</taxon>
        <taxon>Pseudomonadati</taxon>
        <taxon>Planctomycetota</taxon>
        <taxon>Phycisphaerae</taxon>
        <taxon>Tepidisphaerales</taxon>
        <taxon>Tepidisphaeraceae</taxon>
        <taxon>Humisphaera</taxon>
    </lineage>
</organism>